<evidence type="ECO:0000313" key="2">
    <source>
        <dbReference type="EMBL" id="KAJ8020722.1"/>
    </source>
</evidence>
<dbReference type="EMBL" id="JAIZAY010000022">
    <property type="protein sequence ID" value="KAJ8020722.1"/>
    <property type="molecule type" value="Genomic_DNA"/>
</dbReference>
<name>A0A9Q0YDF1_HOLLE</name>
<evidence type="ECO:0000313" key="3">
    <source>
        <dbReference type="Proteomes" id="UP001152320"/>
    </source>
</evidence>
<dbReference type="PANTHER" id="PTHR23320:SF130">
    <property type="entry name" value="TRANSMEMBRANE PROTEIN 212"/>
    <property type="match status" value="1"/>
</dbReference>
<proteinExistence type="predicted"/>
<reference evidence="2" key="1">
    <citation type="submission" date="2021-10" db="EMBL/GenBank/DDBJ databases">
        <title>Tropical sea cucumber genome reveals ecological adaptation and Cuvierian tubules defense mechanism.</title>
        <authorList>
            <person name="Chen T."/>
        </authorList>
    </citation>
    <scope>NUCLEOTIDE SEQUENCE</scope>
    <source>
        <strain evidence="2">Nanhai2018</strain>
        <tissue evidence="2">Muscle</tissue>
    </source>
</reference>
<keyword evidence="1" id="KW-0472">Membrane</keyword>
<keyword evidence="1" id="KW-0812">Transmembrane</keyword>
<dbReference type="PANTHER" id="PTHR23320">
    <property type="entry name" value="MEMBRANE-SPANNING 4-DOMAINS SUBFAMILY A MS4A -RELATED"/>
    <property type="match status" value="1"/>
</dbReference>
<accession>A0A9Q0YDF1</accession>
<evidence type="ECO:0000256" key="1">
    <source>
        <dbReference type="SAM" id="Phobius"/>
    </source>
</evidence>
<keyword evidence="1" id="KW-1133">Transmembrane helix</keyword>
<protein>
    <submittedName>
        <fullName evidence="2">Uncharacterized protein</fullName>
    </submittedName>
</protein>
<dbReference type="Proteomes" id="UP001152320">
    <property type="component" value="Chromosome 22"/>
</dbReference>
<dbReference type="AlphaFoldDB" id="A0A9Q0YDF1"/>
<comment type="caution">
    <text evidence="2">The sequence shown here is derived from an EMBL/GenBank/DDBJ whole genome shotgun (WGS) entry which is preliminary data.</text>
</comment>
<feature type="transmembrane region" description="Helical" evidence="1">
    <location>
        <begin position="69"/>
        <end position="87"/>
    </location>
</feature>
<feature type="transmembrane region" description="Helical" evidence="1">
    <location>
        <begin position="99"/>
        <end position="127"/>
    </location>
</feature>
<gene>
    <name evidence="2" type="ORF">HOLleu_40389</name>
</gene>
<dbReference type="InterPro" id="IPR030417">
    <property type="entry name" value="MS4A"/>
</dbReference>
<feature type="transmembrane region" description="Helical" evidence="1">
    <location>
        <begin position="147"/>
        <end position="175"/>
    </location>
</feature>
<organism evidence="2 3">
    <name type="scientific">Holothuria leucospilota</name>
    <name type="common">Black long sea cucumber</name>
    <name type="synonym">Mertensiothuria leucospilota</name>
    <dbReference type="NCBI Taxonomy" id="206669"/>
    <lineage>
        <taxon>Eukaryota</taxon>
        <taxon>Metazoa</taxon>
        <taxon>Echinodermata</taxon>
        <taxon>Eleutherozoa</taxon>
        <taxon>Echinozoa</taxon>
        <taxon>Holothuroidea</taxon>
        <taxon>Aspidochirotacea</taxon>
        <taxon>Aspidochirotida</taxon>
        <taxon>Holothuriidae</taxon>
        <taxon>Holothuria</taxon>
    </lineage>
</organism>
<keyword evidence="3" id="KW-1185">Reference proteome</keyword>
<feature type="transmembrane region" description="Helical" evidence="1">
    <location>
        <begin position="30"/>
        <end position="57"/>
    </location>
</feature>
<sequence length="186" mass="19870">MAESNSTNNSDKFVEVGNNSAVQSRPNTPFLLTGTLQIILGALCVPTGVVSGVLTWSSDRFEVERFDRTFAGVWAGLFFICTGGLGLRESRGSGKVAILYLVPSIISSILATLGTMAMILSIFLAFTEPTTESQGIIPRTPLSVLNISLNAVLVIFFIVEFIIAIIASAFVCAFIDTGEPDISRIT</sequence>